<protein>
    <submittedName>
        <fullName evidence="2">Uncharacterized protein</fullName>
    </submittedName>
</protein>
<accession>A0AAE1UP49</accession>
<sequence length="118" mass="13309">MEGNLGGAAGQRASSQRQCLRHKNARSEMKVKSEATTTTQEFTTPRRPYIGQQERADALNSFLATYKQKHEDDKQQQQEKYLEKVEALHQSKVSLLAVSCTNRIFRGEEHALLVSSDG</sequence>
<evidence type="ECO:0000256" key="1">
    <source>
        <dbReference type="SAM" id="MobiDB-lite"/>
    </source>
</evidence>
<evidence type="ECO:0000313" key="2">
    <source>
        <dbReference type="EMBL" id="KAK4325114.1"/>
    </source>
</evidence>
<reference evidence="2" key="1">
    <citation type="submission" date="2023-11" db="EMBL/GenBank/DDBJ databases">
        <title>Genome assemblies of two species of porcelain crab, Petrolisthes cinctipes and Petrolisthes manimaculis (Anomura: Porcellanidae).</title>
        <authorList>
            <person name="Angst P."/>
        </authorList>
    </citation>
    <scope>NUCLEOTIDE SEQUENCE</scope>
    <source>
        <strain evidence="2">PB745_02</strain>
        <tissue evidence="2">Gill</tissue>
    </source>
</reference>
<feature type="region of interest" description="Disordered" evidence="1">
    <location>
        <begin position="1"/>
        <end position="48"/>
    </location>
</feature>
<name>A0AAE1UP49_9EUCA</name>
<dbReference type="AlphaFoldDB" id="A0AAE1UP49"/>
<gene>
    <name evidence="2" type="ORF">Pmani_004269</name>
</gene>
<proteinExistence type="predicted"/>
<comment type="caution">
    <text evidence="2">The sequence shown here is derived from an EMBL/GenBank/DDBJ whole genome shotgun (WGS) entry which is preliminary data.</text>
</comment>
<evidence type="ECO:0000313" key="3">
    <source>
        <dbReference type="Proteomes" id="UP001292094"/>
    </source>
</evidence>
<organism evidence="2 3">
    <name type="scientific">Petrolisthes manimaculis</name>
    <dbReference type="NCBI Taxonomy" id="1843537"/>
    <lineage>
        <taxon>Eukaryota</taxon>
        <taxon>Metazoa</taxon>
        <taxon>Ecdysozoa</taxon>
        <taxon>Arthropoda</taxon>
        <taxon>Crustacea</taxon>
        <taxon>Multicrustacea</taxon>
        <taxon>Malacostraca</taxon>
        <taxon>Eumalacostraca</taxon>
        <taxon>Eucarida</taxon>
        <taxon>Decapoda</taxon>
        <taxon>Pleocyemata</taxon>
        <taxon>Anomura</taxon>
        <taxon>Galatheoidea</taxon>
        <taxon>Porcellanidae</taxon>
        <taxon>Petrolisthes</taxon>
    </lineage>
</organism>
<dbReference type="EMBL" id="JAWZYT010000298">
    <property type="protein sequence ID" value="KAK4325114.1"/>
    <property type="molecule type" value="Genomic_DNA"/>
</dbReference>
<keyword evidence="3" id="KW-1185">Reference proteome</keyword>
<dbReference type="Proteomes" id="UP001292094">
    <property type="component" value="Unassembled WGS sequence"/>
</dbReference>